<dbReference type="InterPro" id="IPR036393">
    <property type="entry name" value="AceGlu_kinase-like_sf"/>
</dbReference>
<dbReference type="GO" id="GO:0005524">
    <property type="term" value="F:ATP binding"/>
    <property type="evidence" value="ECO:0007669"/>
    <property type="project" value="UniProtKB-KW"/>
</dbReference>
<evidence type="ECO:0000256" key="9">
    <source>
        <dbReference type="ARBA" id="ARBA00047872"/>
    </source>
</evidence>
<dbReference type="Gene3D" id="3.20.20.60">
    <property type="entry name" value="Phosphoenolpyruvate-binding domains"/>
    <property type="match status" value="1"/>
</dbReference>
<evidence type="ECO:0000256" key="7">
    <source>
        <dbReference type="ARBA" id="ARBA00022777"/>
    </source>
</evidence>
<dbReference type="NCBIfam" id="TIGR00657">
    <property type="entry name" value="asp_kinases"/>
    <property type="match status" value="1"/>
</dbReference>
<comment type="similarity">
    <text evidence="1">Belongs to the aspartokinase family.</text>
</comment>
<dbReference type="PROSITE" id="PS00324">
    <property type="entry name" value="ASPARTOKINASE"/>
    <property type="match status" value="1"/>
</dbReference>
<dbReference type="Pfam" id="PF00043">
    <property type="entry name" value="GST_C"/>
    <property type="match status" value="1"/>
</dbReference>
<feature type="domain" description="GST N-terminal" evidence="10">
    <location>
        <begin position="948"/>
        <end position="1030"/>
    </location>
</feature>
<dbReference type="InterPro" id="IPR036249">
    <property type="entry name" value="Thioredoxin-like_sf"/>
</dbReference>
<dbReference type="AlphaFoldDB" id="A0A8H4PJU2"/>
<dbReference type="Gene3D" id="3.40.1160.10">
    <property type="entry name" value="Acetylglutamate kinase-like"/>
    <property type="match status" value="1"/>
</dbReference>
<evidence type="ECO:0000256" key="8">
    <source>
        <dbReference type="ARBA" id="ARBA00022840"/>
    </source>
</evidence>
<evidence type="ECO:0000256" key="3">
    <source>
        <dbReference type="ARBA" id="ARBA00022679"/>
    </source>
</evidence>
<evidence type="ECO:0000259" key="10">
    <source>
        <dbReference type="PROSITE" id="PS50404"/>
    </source>
</evidence>
<dbReference type="FunFam" id="3.40.1160.10:FF:000023">
    <property type="entry name" value="Probable aspartokinase"/>
    <property type="match status" value="1"/>
</dbReference>
<dbReference type="SUPFAM" id="SSF55021">
    <property type="entry name" value="ACT-like"/>
    <property type="match status" value="2"/>
</dbReference>
<dbReference type="CDD" id="cd04892">
    <property type="entry name" value="ACT_AK-like_2"/>
    <property type="match status" value="1"/>
</dbReference>
<proteinExistence type="inferred from homology"/>
<dbReference type="GO" id="GO:0004072">
    <property type="term" value="F:aspartate kinase activity"/>
    <property type="evidence" value="ECO:0007669"/>
    <property type="project" value="UniProtKB-EC"/>
</dbReference>
<dbReference type="EC" id="2.7.2.4" evidence="2"/>
<dbReference type="SUPFAM" id="SSF53633">
    <property type="entry name" value="Carbamate kinase-like"/>
    <property type="match status" value="1"/>
</dbReference>
<dbReference type="Gene3D" id="1.20.1050.10">
    <property type="match status" value="1"/>
</dbReference>
<dbReference type="Gene3D" id="3.40.30.10">
    <property type="entry name" value="Glutaredoxin"/>
    <property type="match status" value="1"/>
</dbReference>
<evidence type="ECO:0000256" key="2">
    <source>
        <dbReference type="ARBA" id="ARBA00013059"/>
    </source>
</evidence>
<dbReference type="Pfam" id="PF22468">
    <property type="entry name" value="ACT_9"/>
    <property type="match status" value="1"/>
</dbReference>
<dbReference type="InterPro" id="IPR018042">
    <property type="entry name" value="Aspartate_kinase_CS"/>
</dbReference>
<dbReference type="EMBL" id="JAADYS010000956">
    <property type="protein sequence ID" value="KAF4465932.1"/>
    <property type="molecule type" value="Genomic_DNA"/>
</dbReference>
<evidence type="ECO:0000313" key="13">
    <source>
        <dbReference type="Proteomes" id="UP000554235"/>
    </source>
</evidence>
<dbReference type="SUPFAM" id="SSF52833">
    <property type="entry name" value="Thioredoxin-like"/>
    <property type="match status" value="1"/>
</dbReference>
<keyword evidence="6" id="KW-0547">Nucleotide-binding</keyword>
<gene>
    <name evidence="12" type="ORF">FALBO_7216</name>
</gene>
<comment type="catalytic activity">
    <reaction evidence="9">
        <text>L-aspartate + ATP = 4-phospho-L-aspartate + ADP</text>
        <dbReference type="Rhea" id="RHEA:23776"/>
        <dbReference type="ChEBI" id="CHEBI:29991"/>
        <dbReference type="ChEBI" id="CHEBI:30616"/>
        <dbReference type="ChEBI" id="CHEBI:57535"/>
        <dbReference type="ChEBI" id="CHEBI:456216"/>
        <dbReference type="EC" id="2.7.2.4"/>
    </reaction>
</comment>
<dbReference type="GO" id="GO:0009090">
    <property type="term" value="P:homoserine biosynthetic process"/>
    <property type="evidence" value="ECO:0007669"/>
    <property type="project" value="TreeGrafter"/>
</dbReference>
<keyword evidence="3" id="KW-0808">Transferase</keyword>
<dbReference type="Pfam" id="PF03328">
    <property type="entry name" value="HpcH_HpaI"/>
    <property type="match status" value="1"/>
</dbReference>
<dbReference type="InterPro" id="IPR045865">
    <property type="entry name" value="ACT-like_dom_sf"/>
</dbReference>
<dbReference type="InterPro" id="IPR004046">
    <property type="entry name" value="GST_C"/>
</dbReference>
<keyword evidence="4" id="KW-0479">Metal-binding</keyword>
<dbReference type="InterPro" id="IPR054352">
    <property type="entry name" value="ACT_Aspartokinase"/>
</dbReference>
<evidence type="ECO:0000313" key="12">
    <source>
        <dbReference type="EMBL" id="KAF4465932.1"/>
    </source>
</evidence>
<keyword evidence="13" id="KW-1185">Reference proteome</keyword>
<dbReference type="Proteomes" id="UP000554235">
    <property type="component" value="Unassembled WGS sequence"/>
</dbReference>
<evidence type="ECO:0000256" key="5">
    <source>
        <dbReference type="ARBA" id="ARBA00022737"/>
    </source>
</evidence>
<reference evidence="12 13" key="1">
    <citation type="submission" date="2020-01" db="EMBL/GenBank/DDBJ databases">
        <title>Identification and distribution of gene clusters putatively required for synthesis of sphingolipid metabolism inhibitors in phylogenetically diverse species of the filamentous fungus Fusarium.</title>
        <authorList>
            <person name="Kim H.-S."/>
            <person name="Busman M."/>
            <person name="Brown D.W."/>
            <person name="Divon H."/>
            <person name="Uhlig S."/>
            <person name="Proctor R.H."/>
        </authorList>
    </citation>
    <scope>NUCLEOTIDE SEQUENCE [LARGE SCALE GENOMIC DNA]</scope>
    <source>
        <strain evidence="12 13">NRRL 20459</strain>
    </source>
</reference>
<evidence type="ECO:0000256" key="1">
    <source>
        <dbReference type="ARBA" id="ARBA00010122"/>
    </source>
</evidence>
<dbReference type="OrthoDB" id="2326446at2759"/>
<dbReference type="InterPro" id="IPR015813">
    <property type="entry name" value="Pyrv/PenolPyrv_kinase-like_dom"/>
</dbReference>
<dbReference type="InterPro" id="IPR001341">
    <property type="entry name" value="Asp_kinase"/>
</dbReference>
<keyword evidence="5" id="KW-0677">Repeat</keyword>
<evidence type="ECO:0000256" key="6">
    <source>
        <dbReference type="ARBA" id="ARBA00022741"/>
    </source>
</evidence>
<dbReference type="GO" id="GO:0009089">
    <property type="term" value="P:lysine biosynthetic process via diaminopimelate"/>
    <property type="evidence" value="ECO:0007669"/>
    <property type="project" value="TreeGrafter"/>
</dbReference>
<dbReference type="SUPFAM" id="SSF47616">
    <property type="entry name" value="GST C-terminal domain-like"/>
    <property type="match status" value="1"/>
</dbReference>
<dbReference type="PANTHER" id="PTHR21499">
    <property type="entry name" value="ASPARTATE KINASE"/>
    <property type="match status" value="1"/>
</dbReference>
<evidence type="ECO:0000256" key="4">
    <source>
        <dbReference type="ARBA" id="ARBA00022723"/>
    </source>
</evidence>
<dbReference type="PROSITE" id="PS50405">
    <property type="entry name" value="GST_CTER"/>
    <property type="match status" value="1"/>
</dbReference>
<dbReference type="InterPro" id="IPR004045">
    <property type="entry name" value="Glutathione_S-Trfase_N"/>
</dbReference>
<organism evidence="12 13">
    <name type="scientific">Fusarium albosuccineum</name>
    <dbReference type="NCBI Taxonomy" id="1237068"/>
    <lineage>
        <taxon>Eukaryota</taxon>
        <taxon>Fungi</taxon>
        <taxon>Dikarya</taxon>
        <taxon>Ascomycota</taxon>
        <taxon>Pezizomycotina</taxon>
        <taxon>Sordariomycetes</taxon>
        <taxon>Hypocreomycetidae</taxon>
        <taxon>Hypocreales</taxon>
        <taxon>Nectriaceae</taxon>
        <taxon>Fusarium</taxon>
        <taxon>Fusarium decemcellulare species complex</taxon>
    </lineage>
</organism>
<feature type="domain" description="GST C-terminal" evidence="11">
    <location>
        <begin position="1037"/>
        <end position="1164"/>
    </location>
</feature>
<dbReference type="PROSITE" id="PS50404">
    <property type="entry name" value="GST_NTER"/>
    <property type="match status" value="1"/>
</dbReference>
<dbReference type="Gene3D" id="3.30.70.260">
    <property type="match status" value="2"/>
</dbReference>
<keyword evidence="8" id="KW-0067">ATP-binding</keyword>
<dbReference type="PANTHER" id="PTHR21499:SF59">
    <property type="entry name" value="ASPARTOKINASE"/>
    <property type="match status" value="1"/>
</dbReference>
<dbReference type="InterPro" id="IPR036282">
    <property type="entry name" value="Glutathione-S-Trfase_C_sf"/>
</dbReference>
<dbReference type="InterPro" id="IPR010987">
    <property type="entry name" value="Glutathione-S-Trfase_C-like"/>
</dbReference>
<dbReference type="InterPro" id="IPR001048">
    <property type="entry name" value="Asp/Glu/Uridylate_kinase"/>
</dbReference>
<name>A0A8H4PJU2_9HYPO</name>
<dbReference type="InterPro" id="IPR040442">
    <property type="entry name" value="Pyrv_kinase-like_dom_sf"/>
</dbReference>
<dbReference type="Pfam" id="PF00696">
    <property type="entry name" value="AA_kinase"/>
    <property type="match status" value="1"/>
</dbReference>
<keyword evidence="7 12" id="KW-0418">Kinase</keyword>
<dbReference type="InterPro" id="IPR005000">
    <property type="entry name" value="Aldolase/citrate-lyase_domain"/>
</dbReference>
<evidence type="ECO:0000259" key="11">
    <source>
        <dbReference type="PROSITE" id="PS50405"/>
    </source>
</evidence>
<dbReference type="SUPFAM" id="SSF51621">
    <property type="entry name" value="Phosphoenolpyruvate/pyruvate domain"/>
    <property type="match status" value="1"/>
</dbReference>
<sequence>MLDPREYNALDLAQPTDFRSMLKSGELLWGTSCRIPHEEAARVVATLPHQFCFLDAEHSPLNPTLLASLIKTIQYTSNGSMVPYVRLAPNMPDLINYVLLAGAGGIVQPHVQNAEQARQIVSLAKFPPLGNRSYPPLALFGKQTRTKPGQTVYDVWNDHAAVFAQIEDVEGVENVEEIAAVPGIDALMVGAGDLRCSMGLEVGSQDGDEPVFLSALDKIQRAADKNGLAVLGFAMTPEILERRLKLGWRAFVVHSDGSGVFKSGVRTFEDNIALATTLGAKGVNGVNGANGVRNGNGVSPWHRMTFYSTPPVNPLAQALPNWQISSSDIILNQPTTLGRKHRNAPPREQALTAGRRFGAGECGVFGCKQRQPTQEPVCAFIEAAHLGIPAQLGLNIRMYVSSIEAANLHHASMTVEETEPSRSHVQSSWVVQKFGGTSIGKYPLNIVDNVVKPATCHHRVVVVCSARSTSTKDAGTTNRLLQAYQHCLGISLERSNTLIESIRADHVSAAFGYIKNPKRIAKLVQEIEHQCERVMLLLQATRTIGHGTSHILDRVVSTGERLAASFLSAVLSDRGISSEAVDFSDIIPSNMHSTMDQAFYDSVARVMAERVRACQATVPVVTGFFGPIEGGLLAQVGRGYTDFCASMIAVGLRAHELHVWKEVEGIFTADPSKVPSARMLPIISSDEASELTFHGSEVIHYSAMRLAMRAKVSMRIKNVLNPQAPGTLVVDDCKSASPSPMLSPAAPRAPIAITSKENILLINVRSTERFKAHSFLAGIFSVLDKCNMSIDLICTSEVQVSMALCPQVYLTDEGDGSGSGQKDVQNAIKQLQEYGEVELLHGRTIISLVGKQMRQALSVTGQMFSTLSENRIRIDMIAQGASQITMSCVVQDDDAGRAVALLHAVFFTSIPEKPSLTMLDPLVDVLSASEEEPSLNDCFRPSLSAMASTFNIYGYDDNPRTRIVQIVAAAEGITLNQSLVVPRKGINKAAYMEVFPLSQGKIPAIEGNGVRITETIAITYYLSKLSSKAHLLGSAGTLAQESLVLQYVSFANQELLQTLACWFLPLVPGNTDPAPYSHGAVELGKRKSLALLDQLEGVVASVEWLVGDGPTLADIFVAVVLSRGFQVRNWEPAAQVMRDFDLIEEEMPNVQPAKVDKQRRNSGR</sequence>
<accession>A0A8H4PJU2</accession>
<dbReference type="Pfam" id="PF02798">
    <property type="entry name" value="GST_N"/>
    <property type="match status" value="1"/>
</dbReference>
<dbReference type="GO" id="GO:0005829">
    <property type="term" value="C:cytosol"/>
    <property type="evidence" value="ECO:0007669"/>
    <property type="project" value="TreeGrafter"/>
</dbReference>
<dbReference type="GO" id="GO:0046872">
    <property type="term" value="F:metal ion binding"/>
    <property type="evidence" value="ECO:0007669"/>
    <property type="project" value="UniProtKB-KW"/>
</dbReference>
<comment type="caution">
    <text evidence="12">The sequence shown here is derived from an EMBL/GenBank/DDBJ whole genome shotgun (WGS) entry which is preliminary data.</text>
</comment>
<protein>
    <recommendedName>
        <fullName evidence="2">aspartate kinase</fullName>
        <ecNumber evidence="2">2.7.2.4</ecNumber>
    </recommendedName>
</protein>